<dbReference type="Proteomes" id="UP001317001">
    <property type="component" value="Chromosome"/>
</dbReference>
<accession>A0ABY5NQV8</accession>
<proteinExistence type="predicted"/>
<feature type="chain" id="PRO_5046211065" description="DUF4878 domain-containing protein" evidence="1">
    <location>
        <begin position="22"/>
        <end position="142"/>
    </location>
</feature>
<dbReference type="RefSeq" id="WP_257498841.1">
    <property type="nucleotide sequence ID" value="NZ_CP102382.1"/>
</dbReference>
<feature type="signal peptide" evidence="1">
    <location>
        <begin position="1"/>
        <end position="21"/>
    </location>
</feature>
<reference evidence="2 3" key="1">
    <citation type="submission" date="2022-08" db="EMBL/GenBank/DDBJ databases">
        <title>Myroides zhujiangensis sp. nov., a novel bacterium isolated from sediment in the Pearl River Estuary.</title>
        <authorList>
            <person name="Cui L."/>
        </authorList>
    </citation>
    <scope>NUCLEOTIDE SEQUENCE [LARGE SCALE GENOMIC DNA]</scope>
    <source>
        <strain evidence="2 3">SCSIO 72103</strain>
    </source>
</reference>
<sequence length="142" mass="16731">MKKIKLFLGSLILLLGQNIIAQNFSSNERRETVEKILNTAINSLPFDSVYNQKRFCFLANELLTKNSQLILKRKKCKVLIFERDKVKKLKKYVVLGDFTLNWNNPIVVRIQFEVMPDNRLLNISLEKVDELWTIKDYLILDN</sequence>
<keyword evidence="1" id="KW-0732">Signal</keyword>
<protein>
    <recommendedName>
        <fullName evidence="4">DUF4878 domain-containing protein</fullName>
    </recommendedName>
</protein>
<name>A0ABY5NQV8_9FLAO</name>
<keyword evidence="3" id="KW-1185">Reference proteome</keyword>
<evidence type="ECO:0008006" key="4">
    <source>
        <dbReference type="Google" id="ProtNLM"/>
    </source>
</evidence>
<gene>
    <name evidence="2" type="ORF">NPX36_11440</name>
</gene>
<evidence type="ECO:0000313" key="2">
    <source>
        <dbReference type="EMBL" id="UUV20925.1"/>
    </source>
</evidence>
<organism evidence="2 3">
    <name type="scientific">Paenimyroides aestuarii</name>
    <dbReference type="NCBI Taxonomy" id="2968490"/>
    <lineage>
        <taxon>Bacteria</taxon>
        <taxon>Pseudomonadati</taxon>
        <taxon>Bacteroidota</taxon>
        <taxon>Flavobacteriia</taxon>
        <taxon>Flavobacteriales</taxon>
        <taxon>Flavobacteriaceae</taxon>
        <taxon>Paenimyroides</taxon>
    </lineage>
</organism>
<evidence type="ECO:0000313" key="3">
    <source>
        <dbReference type="Proteomes" id="UP001317001"/>
    </source>
</evidence>
<dbReference type="EMBL" id="CP102382">
    <property type="protein sequence ID" value="UUV20925.1"/>
    <property type="molecule type" value="Genomic_DNA"/>
</dbReference>
<evidence type="ECO:0000256" key="1">
    <source>
        <dbReference type="SAM" id="SignalP"/>
    </source>
</evidence>